<dbReference type="PANTHER" id="PTHR45436">
    <property type="entry name" value="SENSOR HISTIDINE KINASE YKOH"/>
    <property type="match status" value="1"/>
</dbReference>
<dbReference type="InterPro" id="IPR003661">
    <property type="entry name" value="HisK_dim/P_dom"/>
</dbReference>
<name>A0A1E3H2H9_9HYPH</name>
<evidence type="ECO:0000313" key="14">
    <source>
        <dbReference type="EMBL" id="ODN70537.1"/>
    </source>
</evidence>
<accession>A0A1E3H2H9</accession>
<dbReference type="EC" id="2.7.13.3" evidence="3"/>
<keyword evidence="15" id="KW-1185">Reference proteome</keyword>
<evidence type="ECO:0000256" key="4">
    <source>
        <dbReference type="ARBA" id="ARBA00022553"/>
    </source>
</evidence>
<organism evidence="14 15">
    <name type="scientific">Methylobrevis pamukkalensis</name>
    <dbReference type="NCBI Taxonomy" id="1439726"/>
    <lineage>
        <taxon>Bacteria</taxon>
        <taxon>Pseudomonadati</taxon>
        <taxon>Pseudomonadota</taxon>
        <taxon>Alphaproteobacteria</taxon>
        <taxon>Hyphomicrobiales</taxon>
        <taxon>Pleomorphomonadaceae</taxon>
        <taxon>Methylobrevis</taxon>
    </lineage>
</organism>
<dbReference type="SMART" id="SM00304">
    <property type="entry name" value="HAMP"/>
    <property type="match status" value="1"/>
</dbReference>
<evidence type="ECO:0000256" key="6">
    <source>
        <dbReference type="ARBA" id="ARBA00022692"/>
    </source>
</evidence>
<sequence length="289" mass="30642">MLGRIARIDATTRAIVAGDLSARVPGRGTDDELDRLTSGINDMLDRLQTLMVDLKRVTTDVAHDLRTPLARLRQKLESAREEATGVADYAAVTDEAVAEVDRLLGIFTALMRIAEIEARARRSAFAAVDLSTLAADMAEVYEPVAEETGHHLALRIEPHVGIVGDRALVQQILANLVENALRHTPAGTTVTVEVTTRGGRPVLGVADDGPGVPADMREEVQKPFRRLETARSTSGSGLGLALVKAVATLHEADLLLGDGAPGLRAEIVFPEPASRPGAADQPAGSRPAP</sequence>
<comment type="caution">
    <text evidence="14">The sequence shown here is derived from an EMBL/GenBank/DDBJ whole genome shotgun (WGS) entry which is preliminary data.</text>
</comment>
<dbReference type="AlphaFoldDB" id="A0A1E3H2H9"/>
<dbReference type="SUPFAM" id="SSF55874">
    <property type="entry name" value="ATPase domain of HSP90 chaperone/DNA topoisomerase II/histidine kinase"/>
    <property type="match status" value="1"/>
</dbReference>
<dbReference type="SMART" id="SM00387">
    <property type="entry name" value="HATPase_c"/>
    <property type="match status" value="1"/>
</dbReference>
<dbReference type="OrthoDB" id="9815202at2"/>
<dbReference type="InterPro" id="IPR003594">
    <property type="entry name" value="HATPase_dom"/>
</dbReference>
<keyword evidence="9" id="KW-0902">Two-component regulatory system</keyword>
<evidence type="ECO:0000256" key="3">
    <source>
        <dbReference type="ARBA" id="ARBA00012438"/>
    </source>
</evidence>
<dbReference type="CDD" id="cd00075">
    <property type="entry name" value="HATPase"/>
    <property type="match status" value="1"/>
</dbReference>
<evidence type="ECO:0000313" key="15">
    <source>
        <dbReference type="Proteomes" id="UP000094622"/>
    </source>
</evidence>
<dbReference type="InterPro" id="IPR036097">
    <property type="entry name" value="HisK_dim/P_sf"/>
</dbReference>
<dbReference type="PRINTS" id="PR00344">
    <property type="entry name" value="BCTRLSENSOR"/>
</dbReference>
<dbReference type="InterPro" id="IPR036890">
    <property type="entry name" value="HATPase_C_sf"/>
</dbReference>
<proteinExistence type="predicted"/>
<keyword evidence="7 14" id="KW-0418">Kinase</keyword>
<keyword evidence="10" id="KW-0472">Membrane</keyword>
<dbReference type="PATRIC" id="fig|1439726.3.peg.2260"/>
<evidence type="ECO:0000256" key="9">
    <source>
        <dbReference type="ARBA" id="ARBA00023012"/>
    </source>
</evidence>
<dbReference type="RefSeq" id="WP_069306850.1">
    <property type="nucleotide sequence ID" value="NZ_MCRJ01000047.1"/>
</dbReference>
<evidence type="ECO:0000256" key="11">
    <source>
        <dbReference type="SAM" id="MobiDB-lite"/>
    </source>
</evidence>
<dbReference type="Pfam" id="PF00672">
    <property type="entry name" value="HAMP"/>
    <property type="match status" value="1"/>
</dbReference>
<dbReference type="Proteomes" id="UP000094622">
    <property type="component" value="Unassembled WGS sequence"/>
</dbReference>
<evidence type="ECO:0000256" key="5">
    <source>
        <dbReference type="ARBA" id="ARBA00022679"/>
    </source>
</evidence>
<reference evidence="14 15" key="1">
    <citation type="submission" date="2016-07" db="EMBL/GenBank/DDBJ databases">
        <title>Draft Genome Sequence of Methylobrevis pamukkalensis PK2.</title>
        <authorList>
            <person name="Vasilenko O.V."/>
            <person name="Doronina N.V."/>
            <person name="Shmareva M.N."/>
            <person name="Tarlachkov S.V."/>
            <person name="Mustakhimov I."/>
            <person name="Trotsenko Y.A."/>
        </authorList>
    </citation>
    <scope>NUCLEOTIDE SEQUENCE [LARGE SCALE GENOMIC DNA]</scope>
    <source>
        <strain evidence="14 15">PK2</strain>
    </source>
</reference>
<dbReference type="PROSITE" id="PS50109">
    <property type="entry name" value="HIS_KIN"/>
    <property type="match status" value="1"/>
</dbReference>
<dbReference type="CDD" id="cd00082">
    <property type="entry name" value="HisKA"/>
    <property type="match status" value="1"/>
</dbReference>
<comment type="catalytic activity">
    <reaction evidence="1">
        <text>ATP + protein L-histidine = ADP + protein N-phospho-L-histidine.</text>
        <dbReference type="EC" id="2.7.13.3"/>
    </reaction>
</comment>
<feature type="domain" description="HAMP" evidence="13">
    <location>
        <begin position="1"/>
        <end position="52"/>
    </location>
</feature>
<dbReference type="CDD" id="cd06225">
    <property type="entry name" value="HAMP"/>
    <property type="match status" value="1"/>
</dbReference>
<evidence type="ECO:0000256" key="8">
    <source>
        <dbReference type="ARBA" id="ARBA00022989"/>
    </source>
</evidence>
<evidence type="ECO:0000256" key="7">
    <source>
        <dbReference type="ARBA" id="ARBA00022777"/>
    </source>
</evidence>
<dbReference type="InterPro" id="IPR050428">
    <property type="entry name" value="TCS_sensor_his_kinase"/>
</dbReference>
<dbReference type="InterPro" id="IPR005467">
    <property type="entry name" value="His_kinase_dom"/>
</dbReference>
<dbReference type="SUPFAM" id="SSF158472">
    <property type="entry name" value="HAMP domain-like"/>
    <property type="match status" value="1"/>
</dbReference>
<dbReference type="PROSITE" id="PS50885">
    <property type="entry name" value="HAMP"/>
    <property type="match status" value="1"/>
</dbReference>
<dbReference type="Gene3D" id="1.10.287.130">
    <property type="match status" value="1"/>
</dbReference>
<dbReference type="Pfam" id="PF02518">
    <property type="entry name" value="HATPase_c"/>
    <property type="match status" value="1"/>
</dbReference>
<protein>
    <recommendedName>
        <fullName evidence="3">histidine kinase</fullName>
        <ecNumber evidence="3">2.7.13.3</ecNumber>
    </recommendedName>
</protein>
<dbReference type="Pfam" id="PF00512">
    <property type="entry name" value="HisKA"/>
    <property type="match status" value="1"/>
</dbReference>
<dbReference type="SMART" id="SM00388">
    <property type="entry name" value="HisKA"/>
    <property type="match status" value="1"/>
</dbReference>
<dbReference type="GO" id="GO:0005886">
    <property type="term" value="C:plasma membrane"/>
    <property type="evidence" value="ECO:0007669"/>
    <property type="project" value="TreeGrafter"/>
</dbReference>
<evidence type="ECO:0000259" key="13">
    <source>
        <dbReference type="PROSITE" id="PS50885"/>
    </source>
</evidence>
<dbReference type="InterPro" id="IPR004358">
    <property type="entry name" value="Sig_transdc_His_kin-like_C"/>
</dbReference>
<dbReference type="EMBL" id="MCRJ01000047">
    <property type="protein sequence ID" value="ODN70537.1"/>
    <property type="molecule type" value="Genomic_DNA"/>
</dbReference>
<evidence type="ECO:0000256" key="1">
    <source>
        <dbReference type="ARBA" id="ARBA00000085"/>
    </source>
</evidence>
<dbReference type="GO" id="GO:0000155">
    <property type="term" value="F:phosphorelay sensor kinase activity"/>
    <property type="evidence" value="ECO:0007669"/>
    <property type="project" value="InterPro"/>
</dbReference>
<feature type="region of interest" description="Disordered" evidence="11">
    <location>
        <begin position="270"/>
        <end position="289"/>
    </location>
</feature>
<evidence type="ECO:0000256" key="2">
    <source>
        <dbReference type="ARBA" id="ARBA00004370"/>
    </source>
</evidence>
<comment type="subcellular location">
    <subcellularLocation>
        <location evidence="2">Membrane</location>
    </subcellularLocation>
</comment>
<evidence type="ECO:0000256" key="10">
    <source>
        <dbReference type="ARBA" id="ARBA00023136"/>
    </source>
</evidence>
<dbReference type="SUPFAM" id="SSF47384">
    <property type="entry name" value="Homodimeric domain of signal transducing histidine kinase"/>
    <property type="match status" value="1"/>
</dbReference>
<keyword evidence="4" id="KW-0597">Phosphoprotein</keyword>
<dbReference type="InterPro" id="IPR003660">
    <property type="entry name" value="HAMP_dom"/>
</dbReference>
<evidence type="ECO:0000259" key="12">
    <source>
        <dbReference type="PROSITE" id="PS50109"/>
    </source>
</evidence>
<dbReference type="PANTHER" id="PTHR45436:SF8">
    <property type="entry name" value="HISTIDINE KINASE"/>
    <property type="match status" value="1"/>
</dbReference>
<keyword evidence="6" id="KW-0812">Transmembrane</keyword>
<gene>
    <name evidence="14" type="primary">tcrY</name>
    <name evidence="14" type="ORF">A6302_02139</name>
</gene>
<keyword evidence="5 14" id="KW-0808">Transferase</keyword>
<dbReference type="Gene3D" id="3.30.565.10">
    <property type="entry name" value="Histidine kinase-like ATPase, C-terminal domain"/>
    <property type="match status" value="1"/>
</dbReference>
<keyword evidence="8" id="KW-1133">Transmembrane helix</keyword>
<feature type="domain" description="Histidine kinase" evidence="12">
    <location>
        <begin position="60"/>
        <end position="273"/>
    </location>
</feature>